<accession>A0A0D3CHQ7</accession>
<dbReference type="CDD" id="cd22157">
    <property type="entry name" value="F-box_AtFBW1-like"/>
    <property type="match status" value="1"/>
</dbReference>
<dbReference type="PROSITE" id="PS50181">
    <property type="entry name" value="FBOX"/>
    <property type="match status" value="1"/>
</dbReference>
<dbReference type="EnsemblPlants" id="Bo5g103640.1">
    <property type="protein sequence ID" value="Bo5g103640.1"/>
    <property type="gene ID" value="Bo5g103640"/>
</dbReference>
<organism evidence="2 3">
    <name type="scientific">Brassica oleracea var. oleracea</name>
    <dbReference type="NCBI Taxonomy" id="109376"/>
    <lineage>
        <taxon>Eukaryota</taxon>
        <taxon>Viridiplantae</taxon>
        <taxon>Streptophyta</taxon>
        <taxon>Embryophyta</taxon>
        <taxon>Tracheophyta</taxon>
        <taxon>Spermatophyta</taxon>
        <taxon>Magnoliopsida</taxon>
        <taxon>eudicotyledons</taxon>
        <taxon>Gunneridae</taxon>
        <taxon>Pentapetalae</taxon>
        <taxon>rosids</taxon>
        <taxon>malvids</taxon>
        <taxon>Brassicales</taxon>
        <taxon>Brassicaceae</taxon>
        <taxon>Brassiceae</taxon>
        <taxon>Brassica</taxon>
    </lineage>
</organism>
<dbReference type="Gene3D" id="1.20.1280.50">
    <property type="match status" value="1"/>
</dbReference>
<dbReference type="AlphaFoldDB" id="A0A0D3CHQ7"/>
<evidence type="ECO:0000313" key="2">
    <source>
        <dbReference type="EnsemblPlants" id="Bo5g103640.1"/>
    </source>
</evidence>
<dbReference type="SUPFAM" id="SSF81383">
    <property type="entry name" value="F-box domain"/>
    <property type="match status" value="1"/>
</dbReference>
<dbReference type="SMART" id="SM00256">
    <property type="entry name" value="FBOX"/>
    <property type="match status" value="1"/>
</dbReference>
<dbReference type="HOGENOM" id="CLU_1398125_0_0_1"/>
<dbReference type="InterPro" id="IPR036047">
    <property type="entry name" value="F-box-like_dom_sf"/>
</dbReference>
<protein>
    <recommendedName>
        <fullName evidence="1">F-box domain-containing protein</fullName>
    </recommendedName>
</protein>
<dbReference type="InterPro" id="IPR001810">
    <property type="entry name" value="F-box_dom"/>
</dbReference>
<reference evidence="2" key="2">
    <citation type="submission" date="2015-03" db="UniProtKB">
        <authorList>
            <consortium name="EnsemblPlants"/>
        </authorList>
    </citation>
    <scope>IDENTIFICATION</scope>
</reference>
<dbReference type="InterPro" id="IPR006527">
    <property type="entry name" value="F-box-assoc_dom_typ1"/>
</dbReference>
<proteinExistence type="predicted"/>
<keyword evidence="3" id="KW-1185">Reference proteome</keyword>
<sequence length="195" mass="22636">MGEFHTATLLGLHTHTALGYTGFIQANLKVLKHGFDLQSYLKTLFLKMLKRRHLLKMMKRRRRSLTTEKVKKRRNTVYLPEDLLVEILSRVPETSMARFQSTSKGWNALLKRDGRLVNNSLLVMVIYSKVYLVRLNLHDIHDNNVGKVISQFSLNDPLSSSSLKEVGIRHVFHCDGLLLCTTMDKRLTTRKQQRF</sequence>
<dbReference type="Gramene" id="Bo5g103640.1">
    <property type="protein sequence ID" value="Bo5g103640.1"/>
    <property type="gene ID" value="Bo5g103640"/>
</dbReference>
<evidence type="ECO:0000259" key="1">
    <source>
        <dbReference type="PROSITE" id="PS50181"/>
    </source>
</evidence>
<dbReference type="Proteomes" id="UP000032141">
    <property type="component" value="Chromosome C5"/>
</dbReference>
<evidence type="ECO:0000313" key="3">
    <source>
        <dbReference type="Proteomes" id="UP000032141"/>
    </source>
</evidence>
<dbReference type="Pfam" id="PF07734">
    <property type="entry name" value="FBA_1"/>
    <property type="match status" value="1"/>
</dbReference>
<name>A0A0D3CHQ7_BRAOL</name>
<reference evidence="2 3" key="1">
    <citation type="journal article" date="2014" name="Genome Biol.">
        <title>Transcriptome and methylome profiling reveals relics of genome dominance in the mesopolyploid Brassica oleracea.</title>
        <authorList>
            <person name="Parkin I.A."/>
            <person name="Koh C."/>
            <person name="Tang H."/>
            <person name="Robinson S.J."/>
            <person name="Kagale S."/>
            <person name="Clarke W.E."/>
            <person name="Town C.D."/>
            <person name="Nixon J."/>
            <person name="Krishnakumar V."/>
            <person name="Bidwell S.L."/>
            <person name="Denoeud F."/>
            <person name="Belcram H."/>
            <person name="Links M.G."/>
            <person name="Just J."/>
            <person name="Clarke C."/>
            <person name="Bender T."/>
            <person name="Huebert T."/>
            <person name="Mason A.S."/>
            <person name="Pires J.C."/>
            <person name="Barker G."/>
            <person name="Moore J."/>
            <person name="Walley P.G."/>
            <person name="Manoli S."/>
            <person name="Batley J."/>
            <person name="Edwards D."/>
            <person name="Nelson M.N."/>
            <person name="Wang X."/>
            <person name="Paterson A.H."/>
            <person name="King G."/>
            <person name="Bancroft I."/>
            <person name="Chalhoub B."/>
            <person name="Sharpe A.G."/>
        </authorList>
    </citation>
    <scope>NUCLEOTIDE SEQUENCE</scope>
    <source>
        <strain evidence="2 3">cv. TO1000</strain>
    </source>
</reference>
<feature type="domain" description="F-box" evidence="1">
    <location>
        <begin position="73"/>
        <end position="120"/>
    </location>
</feature>
<dbReference type="Pfam" id="PF00646">
    <property type="entry name" value="F-box"/>
    <property type="match status" value="1"/>
</dbReference>